<dbReference type="EMBL" id="DRNB01000094">
    <property type="protein sequence ID" value="HHJ63757.1"/>
    <property type="molecule type" value="Genomic_DNA"/>
</dbReference>
<dbReference type="AlphaFoldDB" id="A0A7C5Q3X7"/>
<dbReference type="PANTHER" id="PTHR43639">
    <property type="entry name" value="OXIDOREDUCTASE, SHORT-CHAIN DEHYDROGENASE/REDUCTASE FAMILY (AFU_ORTHOLOGUE AFUA_5G02870)"/>
    <property type="match status" value="1"/>
</dbReference>
<proteinExistence type="inferred from homology"/>
<dbReference type="InterPro" id="IPR036291">
    <property type="entry name" value="NAD(P)-bd_dom_sf"/>
</dbReference>
<dbReference type="Gene3D" id="3.40.50.720">
    <property type="entry name" value="NAD(P)-binding Rossmann-like Domain"/>
    <property type="match status" value="1"/>
</dbReference>
<reference evidence="3" key="1">
    <citation type="journal article" date="2020" name="mSystems">
        <title>Genome- and Community-Level Interaction Insights into Carbon Utilization and Element Cycling Functions of Hydrothermarchaeota in Hydrothermal Sediment.</title>
        <authorList>
            <person name="Zhou Z."/>
            <person name="Liu Y."/>
            <person name="Xu W."/>
            <person name="Pan J."/>
            <person name="Luo Z.H."/>
            <person name="Li M."/>
        </authorList>
    </citation>
    <scope>NUCLEOTIDE SEQUENCE [LARGE SCALE GENOMIC DNA]</scope>
    <source>
        <strain evidence="3">HyVt-501</strain>
    </source>
</reference>
<comment type="similarity">
    <text evidence="1">Belongs to the short-chain dehydrogenases/reductases (SDR) family.</text>
</comment>
<dbReference type="PRINTS" id="PR00081">
    <property type="entry name" value="GDHRDH"/>
</dbReference>
<keyword evidence="2" id="KW-0560">Oxidoreductase</keyword>
<evidence type="ECO:0000313" key="3">
    <source>
        <dbReference type="EMBL" id="HHJ63757.1"/>
    </source>
</evidence>
<dbReference type="GO" id="GO:0016491">
    <property type="term" value="F:oxidoreductase activity"/>
    <property type="evidence" value="ECO:0007669"/>
    <property type="project" value="UniProtKB-KW"/>
</dbReference>
<dbReference type="InterPro" id="IPR002347">
    <property type="entry name" value="SDR_fam"/>
</dbReference>
<sequence length="249" mass="27409">MRKVALLTGVRRIGRFLAEALLREGYDLGVVYRESGEAVEHLRELGAEVGGRVLPLQADLRDPLVCGKLVERVCGELGRIDAFVHLASPYLRTPVGRITPEEIQEHFGPIAEAFVLMAQEAYLRMMENEGEVKGHILAFGDWAAEHTPYRGFTAYFISKGALHTAVRVLAREFAPYVLVNCIALGPVLRPEDTTPASWRRILKNTPLGREVSLEDVVGLSLFLLRTTSVTGEVIRLDGGRHLAGSGGVR</sequence>
<accession>A0A7C5Q3X7</accession>
<gene>
    <name evidence="3" type="ORF">ENJ61_02515</name>
</gene>
<dbReference type="Proteomes" id="UP000885792">
    <property type="component" value="Unassembled WGS sequence"/>
</dbReference>
<name>A0A7C5Q3X7_AQUAO</name>
<organism evidence="3">
    <name type="scientific">Aquifex aeolicus</name>
    <dbReference type="NCBI Taxonomy" id="63363"/>
    <lineage>
        <taxon>Bacteria</taxon>
        <taxon>Pseudomonadati</taxon>
        <taxon>Aquificota</taxon>
        <taxon>Aquificia</taxon>
        <taxon>Aquificales</taxon>
        <taxon>Aquificaceae</taxon>
        <taxon>Aquifex</taxon>
    </lineage>
</organism>
<protein>
    <submittedName>
        <fullName evidence="3">SDR family oxidoreductase</fullName>
    </submittedName>
</protein>
<evidence type="ECO:0000256" key="1">
    <source>
        <dbReference type="ARBA" id="ARBA00006484"/>
    </source>
</evidence>
<dbReference type="PANTHER" id="PTHR43639:SF1">
    <property type="entry name" value="SHORT-CHAIN DEHYDROGENASE_REDUCTASE FAMILY PROTEIN"/>
    <property type="match status" value="1"/>
</dbReference>
<evidence type="ECO:0000256" key="2">
    <source>
        <dbReference type="ARBA" id="ARBA00023002"/>
    </source>
</evidence>
<dbReference type="Pfam" id="PF13561">
    <property type="entry name" value="adh_short_C2"/>
    <property type="match status" value="1"/>
</dbReference>
<comment type="caution">
    <text evidence="3">The sequence shown here is derived from an EMBL/GenBank/DDBJ whole genome shotgun (WGS) entry which is preliminary data.</text>
</comment>
<dbReference type="SUPFAM" id="SSF51735">
    <property type="entry name" value="NAD(P)-binding Rossmann-fold domains"/>
    <property type="match status" value="1"/>
</dbReference>